<dbReference type="STRING" id="1770053.SAMN05216551_10737"/>
<keyword evidence="2" id="KW-1185">Reference proteome</keyword>
<sequence length="300" mass="32014">MTIQITSNASYEDGKYSLTNIADIDPNYYKKRVLADGGMIVDQAALDAALSWLHALKLSIFDCWAVSAAWGVKKNDDGTLVKVYSLDGNDFIPKVTTGNLPVLDTSGDFPVLRRRAAAAGTTASGLLVSQTLASLVSDNDFTFAAMQATEAGDNFPMGCGPALVAGSSTVITGVPLSLAVYNNDVAHTYAAAGINNAAGTGAVQLNNAKYADYMPQVTHVNYKTSTMKYWAGTDGPYATSNGAAGLYDFRKKRFNMFCLAYNNGTADYALATKGACREQWLIRRSSESIALALLSRMRSL</sequence>
<gene>
    <name evidence="1" type="ORF">SAMN05216551_10737</name>
</gene>
<reference evidence="2" key="1">
    <citation type="submission" date="2016-09" db="EMBL/GenBank/DDBJ databases">
        <authorList>
            <person name="Varghese N."/>
            <person name="Submissions S."/>
        </authorList>
    </citation>
    <scope>NUCLEOTIDE SEQUENCE [LARGE SCALE GENOMIC DNA]</scope>
    <source>
        <strain evidence="2">JS23</strain>
    </source>
</reference>
<proteinExistence type="predicted"/>
<protein>
    <submittedName>
        <fullName evidence="1">Uncharacterized protein</fullName>
    </submittedName>
</protein>
<name>A0A1H2PRJ6_9BURK</name>
<dbReference type="EMBL" id="FNLO01000007">
    <property type="protein sequence ID" value="SDV49067.1"/>
    <property type="molecule type" value="Genomic_DNA"/>
</dbReference>
<evidence type="ECO:0000313" key="1">
    <source>
        <dbReference type="EMBL" id="SDV49067.1"/>
    </source>
</evidence>
<dbReference type="AlphaFoldDB" id="A0A1H2PRJ6"/>
<organism evidence="1 2">
    <name type="scientific">Chitinasiproducens palmae</name>
    <dbReference type="NCBI Taxonomy" id="1770053"/>
    <lineage>
        <taxon>Bacteria</taxon>
        <taxon>Pseudomonadati</taxon>
        <taxon>Pseudomonadota</taxon>
        <taxon>Betaproteobacteria</taxon>
        <taxon>Burkholderiales</taxon>
        <taxon>Burkholderiaceae</taxon>
        <taxon>Chitinasiproducens</taxon>
    </lineage>
</organism>
<evidence type="ECO:0000313" key="2">
    <source>
        <dbReference type="Proteomes" id="UP000243719"/>
    </source>
</evidence>
<dbReference type="Proteomes" id="UP000243719">
    <property type="component" value="Unassembled WGS sequence"/>
</dbReference>
<accession>A0A1H2PRJ6</accession>
<dbReference type="RefSeq" id="WP_091908680.1">
    <property type="nucleotide sequence ID" value="NZ_FNLO01000007.1"/>
</dbReference>